<dbReference type="GO" id="GO:0016020">
    <property type="term" value="C:membrane"/>
    <property type="evidence" value="ECO:0007669"/>
    <property type="project" value="InterPro"/>
</dbReference>
<dbReference type="GO" id="GO:0008643">
    <property type="term" value="P:carbohydrate transport"/>
    <property type="evidence" value="ECO:0007669"/>
    <property type="project" value="InterPro"/>
</dbReference>
<sequence length="465" mass="50634">MLGHSPGSQPHVLIRCKDTLVDSCTSHQPAAENIRTGTVRAFAAFAVKAVLLTASALAQASAAAQQPQIPDAPEPAQHRVQSGQALDWDAAVLARVPPDPLFHHDPLSPVLAPLDAQLTRLHEAEKLSFSATYTLLNQYATATPAGVRHDWGTGRFDLNGGWKAWDHGGSAGSFSLLVRSGTNLGVSEQFNLSDRIGSALYLNCLPGGGAQQPISLNVLYYRQDFWQKKMAFYIGKIHPNEFVSLSMYNNDERTQFLNGENDGNLTISSDGAYAGGAALEYQATEHFFVHAVTVDTEGSQQTGIKTLADRKYMNAIEVEWKEGAPTQQNHVFRASLWRDDTAKRGSGHGVGFAEDWEFASGWVAFSRLGLATDKGTSIRRVISLGGANIRPFGRRGDMFGAAVDLTEPSYGAGGLHHEALFETFYRARLTKSFELGPDLEVDVHPTYARKEYTTALIGARARIIF</sequence>
<keyword evidence="4" id="KW-1185">Reference proteome</keyword>
<protein>
    <submittedName>
        <fullName evidence="3">Porin</fullName>
    </submittedName>
</protein>
<dbReference type="Proteomes" id="UP000236728">
    <property type="component" value="Unassembled WGS sequence"/>
</dbReference>
<dbReference type="InterPro" id="IPR007049">
    <property type="entry name" value="Carb-sel_porin_OprB"/>
</dbReference>
<comment type="similarity">
    <text evidence="1 2">Belongs to the OprB family.</text>
</comment>
<dbReference type="Gene3D" id="2.40.160.180">
    <property type="entry name" value="Carbohydrate-selective porin OprB"/>
    <property type="match status" value="1"/>
</dbReference>
<accession>A0A1H6A886</accession>
<gene>
    <name evidence="3" type="ORF">SAMN05421819_2956</name>
</gene>
<evidence type="ECO:0000313" key="3">
    <source>
        <dbReference type="EMBL" id="SEG44257.1"/>
    </source>
</evidence>
<reference evidence="3 4" key="1">
    <citation type="submission" date="2016-10" db="EMBL/GenBank/DDBJ databases">
        <authorList>
            <person name="de Groot N.N."/>
        </authorList>
    </citation>
    <scope>NUCLEOTIDE SEQUENCE [LARGE SCALE GENOMIC DNA]</scope>
    <source>
        <strain evidence="3 4">DSM 22489</strain>
    </source>
</reference>
<dbReference type="InterPro" id="IPR038673">
    <property type="entry name" value="OprB_sf"/>
</dbReference>
<dbReference type="GO" id="GO:0015288">
    <property type="term" value="F:porin activity"/>
    <property type="evidence" value="ECO:0007669"/>
    <property type="project" value="InterPro"/>
</dbReference>
<dbReference type="AlphaFoldDB" id="A0A1H6A886"/>
<evidence type="ECO:0000256" key="1">
    <source>
        <dbReference type="ARBA" id="ARBA00008769"/>
    </source>
</evidence>
<dbReference type="Pfam" id="PF04966">
    <property type="entry name" value="OprB"/>
    <property type="match status" value="1"/>
</dbReference>
<evidence type="ECO:0000256" key="2">
    <source>
        <dbReference type="RuleBase" id="RU363072"/>
    </source>
</evidence>
<name>A0A1H6A886_9BACT</name>
<evidence type="ECO:0000313" key="4">
    <source>
        <dbReference type="Proteomes" id="UP000236728"/>
    </source>
</evidence>
<proteinExistence type="inferred from homology"/>
<dbReference type="EMBL" id="FNVA01000005">
    <property type="protein sequence ID" value="SEG44257.1"/>
    <property type="molecule type" value="Genomic_DNA"/>
</dbReference>
<organism evidence="3 4">
    <name type="scientific">Bryocella elongata</name>
    <dbReference type="NCBI Taxonomy" id="863522"/>
    <lineage>
        <taxon>Bacteria</taxon>
        <taxon>Pseudomonadati</taxon>
        <taxon>Acidobacteriota</taxon>
        <taxon>Terriglobia</taxon>
        <taxon>Terriglobales</taxon>
        <taxon>Acidobacteriaceae</taxon>
        <taxon>Bryocella</taxon>
    </lineage>
</organism>